<dbReference type="PROSITE" id="PS50088">
    <property type="entry name" value="ANK_REPEAT"/>
    <property type="match status" value="2"/>
</dbReference>
<name>A0A2T4H3U2_FUSCU</name>
<dbReference type="OrthoDB" id="539213at2759"/>
<evidence type="ECO:0000256" key="3">
    <source>
        <dbReference type="PROSITE-ProRule" id="PRU00023"/>
    </source>
</evidence>
<dbReference type="SMART" id="SM00248">
    <property type="entry name" value="ANK"/>
    <property type="match status" value="4"/>
</dbReference>
<dbReference type="Pfam" id="PF12796">
    <property type="entry name" value="Ank_2"/>
    <property type="match status" value="1"/>
</dbReference>
<sequence>MAEPASAILSFVLAGRATWNRIDKVLTTIKNAPVFIEDLKVEGGVLSASLAVMEERIRDRRNNLTGPKQDFYRAITPLTNRFKDSLEEFERTLLTQRSGNKYWHCFKLQRKLDRQLKERLSRNIEIFHLIASLLRMCIGISDGNHKGLDESEQSDFNECKEAPNAFAFATYQQVLSGPAVADNPQSVPPNMSSSNGVSRRPSGVISPDELVYRFQEHTKKLRDSLLKENPELRDKQEKVGILCASLHDYDGAIDLLRLSLDTYLPDAHLSNTYLPNHDSNKYKIKQISMLVAEQYERSNQSIELLAFKEALLDSLTYDPTSEPNAVNNTIEWCRQHKFQAMKRDECLYIPEEYLANSTPLHRAAADIHIQPEVIHQLMLAVSHATPDANGDTPLQVAVRHSNDKALRVLLTIGAAVHVRGAKRRTPLHRCNNEGTMKLLLEEIKKPVHHSLSAEPRLGMVHIDSADAYGTTALHDACNKGKVGMVRLLLQEGANINLASGVDETPLMITCIPDERKGRGKLGRDRHLILKMLVNHGAGATCKDNQGNSAVSKSLKIRG</sequence>
<protein>
    <submittedName>
        <fullName evidence="4">Uncharacterized protein</fullName>
    </submittedName>
</protein>
<feature type="repeat" description="ANK" evidence="3">
    <location>
        <begin position="389"/>
        <end position="421"/>
    </location>
</feature>
<feature type="repeat" description="ANK" evidence="3">
    <location>
        <begin position="468"/>
        <end position="500"/>
    </location>
</feature>
<comment type="caution">
    <text evidence="4">The sequence shown here is derived from an EMBL/GenBank/DDBJ whole genome shotgun (WGS) entry which is preliminary data.</text>
</comment>
<dbReference type="AlphaFoldDB" id="A0A2T4H3U2"/>
<evidence type="ECO:0000313" key="5">
    <source>
        <dbReference type="Proteomes" id="UP000241587"/>
    </source>
</evidence>
<evidence type="ECO:0000256" key="1">
    <source>
        <dbReference type="ARBA" id="ARBA00022737"/>
    </source>
</evidence>
<organism evidence="4 5">
    <name type="scientific">Fusarium culmorum</name>
    <dbReference type="NCBI Taxonomy" id="5516"/>
    <lineage>
        <taxon>Eukaryota</taxon>
        <taxon>Fungi</taxon>
        <taxon>Dikarya</taxon>
        <taxon>Ascomycota</taxon>
        <taxon>Pezizomycotina</taxon>
        <taxon>Sordariomycetes</taxon>
        <taxon>Hypocreomycetidae</taxon>
        <taxon>Hypocreales</taxon>
        <taxon>Nectriaceae</taxon>
        <taxon>Fusarium</taxon>
    </lineage>
</organism>
<dbReference type="OMA" id="PRNVEHW"/>
<dbReference type="InterPro" id="IPR036770">
    <property type="entry name" value="Ankyrin_rpt-contain_sf"/>
</dbReference>
<dbReference type="SUPFAM" id="SSF48403">
    <property type="entry name" value="Ankyrin repeat"/>
    <property type="match status" value="1"/>
</dbReference>
<evidence type="ECO:0000313" key="4">
    <source>
        <dbReference type="EMBL" id="PTD10482.1"/>
    </source>
</evidence>
<accession>A0A2T4H3U2</accession>
<evidence type="ECO:0000256" key="2">
    <source>
        <dbReference type="ARBA" id="ARBA00023043"/>
    </source>
</evidence>
<dbReference type="Gene3D" id="1.25.40.20">
    <property type="entry name" value="Ankyrin repeat-containing domain"/>
    <property type="match status" value="2"/>
</dbReference>
<dbReference type="PANTHER" id="PTHR24198:SF165">
    <property type="entry name" value="ANKYRIN REPEAT-CONTAINING PROTEIN-RELATED"/>
    <property type="match status" value="1"/>
</dbReference>
<gene>
    <name evidence="4" type="ORF">FCULG_00007337</name>
</gene>
<dbReference type="PANTHER" id="PTHR24198">
    <property type="entry name" value="ANKYRIN REPEAT AND PROTEIN KINASE DOMAIN-CONTAINING PROTEIN"/>
    <property type="match status" value="1"/>
</dbReference>
<keyword evidence="2 3" id="KW-0040">ANK repeat</keyword>
<dbReference type="Proteomes" id="UP000241587">
    <property type="component" value="Unassembled WGS sequence"/>
</dbReference>
<dbReference type="InterPro" id="IPR002110">
    <property type="entry name" value="Ankyrin_rpt"/>
</dbReference>
<proteinExistence type="predicted"/>
<reference evidence="4 5" key="1">
    <citation type="submission" date="2018-02" db="EMBL/GenBank/DDBJ databases">
        <title>Fusarium culmorum secondary metabolites in fungal-bacterial-plant interactions.</title>
        <authorList>
            <person name="Schmidt R."/>
        </authorList>
    </citation>
    <scope>NUCLEOTIDE SEQUENCE [LARGE SCALE GENOMIC DNA]</scope>
    <source>
        <strain evidence="4 5">PV</strain>
    </source>
</reference>
<keyword evidence="5" id="KW-1185">Reference proteome</keyword>
<keyword evidence="1" id="KW-0677">Repeat</keyword>
<dbReference type="PROSITE" id="PS50297">
    <property type="entry name" value="ANK_REP_REGION"/>
    <property type="match status" value="2"/>
</dbReference>
<dbReference type="EMBL" id="PVEM01000003">
    <property type="protein sequence ID" value="PTD10482.1"/>
    <property type="molecule type" value="Genomic_DNA"/>
</dbReference>